<dbReference type="InterPro" id="IPR012223">
    <property type="entry name" value="TEII"/>
</dbReference>
<proteinExistence type="inferred from homology"/>
<dbReference type="RefSeq" id="WP_188091992.1">
    <property type="nucleotide sequence ID" value="NZ_JACVFC010000007.1"/>
</dbReference>
<dbReference type="SUPFAM" id="SSF53474">
    <property type="entry name" value="alpha/beta-Hydrolases"/>
    <property type="match status" value="1"/>
</dbReference>
<gene>
    <name evidence="3" type="ORF">ICL07_31250</name>
</gene>
<organism evidence="3 4">
    <name type="scientific">Chitinophaga qingshengii</name>
    <dbReference type="NCBI Taxonomy" id="1569794"/>
    <lineage>
        <taxon>Bacteria</taxon>
        <taxon>Pseudomonadati</taxon>
        <taxon>Bacteroidota</taxon>
        <taxon>Chitinophagia</taxon>
        <taxon>Chitinophagales</taxon>
        <taxon>Chitinophagaceae</taxon>
        <taxon>Chitinophaga</taxon>
    </lineage>
</organism>
<sequence>MNLFCFPFAGGGKHSYNGYKEYAPADLYLWPLELPGRGARVAEPLITDIHLMAEDLWQQLKHQIRSPYAFYGHSMGSLLAYLVVHKIIGAGLTPPRYLFLTGCKAPSLREPKENKTHLLPGGEFWKKVVTMDGLPEPVLKDQTFITFFEPILRADFQAVETFTYNPLPPFNIPMMIVTGTEEDISMEEMKAWEQETTASVVTKQLPGKHFFILKHEREIMQMISRCLKSSVTFYS</sequence>
<evidence type="ECO:0000256" key="1">
    <source>
        <dbReference type="ARBA" id="ARBA00007169"/>
    </source>
</evidence>
<dbReference type="Proteomes" id="UP000659124">
    <property type="component" value="Unassembled WGS sequence"/>
</dbReference>
<feature type="domain" description="Thioesterase" evidence="2">
    <location>
        <begin position="2"/>
        <end position="225"/>
    </location>
</feature>
<dbReference type="Pfam" id="PF00975">
    <property type="entry name" value="Thioesterase"/>
    <property type="match status" value="1"/>
</dbReference>
<dbReference type="EMBL" id="JACVFC010000007">
    <property type="protein sequence ID" value="MBC9934896.1"/>
    <property type="molecule type" value="Genomic_DNA"/>
</dbReference>
<evidence type="ECO:0000313" key="4">
    <source>
        <dbReference type="Proteomes" id="UP000659124"/>
    </source>
</evidence>
<reference evidence="3 4" key="1">
    <citation type="submission" date="2020-09" db="EMBL/GenBank/DDBJ databases">
        <title>Genome sequences of type strains of Chitinophaga qingshengii and Chitinophaga varians.</title>
        <authorList>
            <person name="Kittiwongwattana C."/>
        </authorList>
    </citation>
    <scope>NUCLEOTIDE SEQUENCE [LARGE SCALE GENOMIC DNA]</scope>
    <source>
        <strain evidence="3 4">JCM 30026</strain>
    </source>
</reference>
<keyword evidence="4" id="KW-1185">Reference proteome</keyword>
<name>A0ABR7TWN6_9BACT</name>
<protein>
    <submittedName>
        <fullName evidence="3">Thioesterase</fullName>
    </submittedName>
</protein>
<comment type="similarity">
    <text evidence="1">Belongs to the thioesterase family.</text>
</comment>
<dbReference type="PANTHER" id="PTHR11487:SF0">
    <property type="entry name" value="S-ACYL FATTY ACID SYNTHASE THIOESTERASE, MEDIUM CHAIN"/>
    <property type="match status" value="1"/>
</dbReference>
<evidence type="ECO:0000259" key="2">
    <source>
        <dbReference type="Pfam" id="PF00975"/>
    </source>
</evidence>
<evidence type="ECO:0000313" key="3">
    <source>
        <dbReference type="EMBL" id="MBC9934896.1"/>
    </source>
</evidence>
<dbReference type="InterPro" id="IPR001031">
    <property type="entry name" value="Thioesterase"/>
</dbReference>
<accession>A0ABR7TWN6</accession>
<dbReference type="PANTHER" id="PTHR11487">
    <property type="entry name" value="THIOESTERASE"/>
    <property type="match status" value="1"/>
</dbReference>
<dbReference type="InterPro" id="IPR029058">
    <property type="entry name" value="AB_hydrolase_fold"/>
</dbReference>
<dbReference type="Gene3D" id="3.40.50.1820">
    <property type="entry name" value="alpha/beta hydrolase"/>
    <property type="match status" value="1"/>
</dbReference>
<comment type="caution">
    <text evidence="3">The sequence shown here is derived from an EMBL/GenBank/DDBJ whole genome shotgun (WGS) entry which is preliminary data.</text>
</comment>